<organism evidence="1 2">
    <name type="scientific">Methanothermobacter tenebrarum</name>
    <dbReference type="NCBI Taxonomy" id="680118"/>
    <lineage>
        <taxon>Archaea</taxon>
        <taxon>Methanobacteriati</taxon>
        <taxon>Methanobacteriota</taxon>
        <taxon>Methanomada group</taxon>
        <taxon>Methanobacteria</taxon>
        <taxon>Methanobacteriales</taxon>
        <taxon>Methanobacteriaceae</taxon>
        <taxon>Methanothermobacter</taxon>
    </lineage>
</organism>
<protein>
    <submittedName>
        <fullName evidence="1">TIGR04076 family protein</fullName>
    </submittedName>
</protein>
<gene>
    <name evidence="1" type="ORF">DPC56_03310</name>
</gene>
<dbReference type="Proteomes" id="UP000249782">
    <property type="component" value="Unassembled WGS sequence"/>
</dbReference>
<sequence length="98" mass="11193">MLEITVHRIKGECPVYKEGDKIVVDDPEILLEETDALCTHALSTILHYTTILERNWCPVELGLTKENDPENAYMQCVDPGEPYTNGGTVIFKCRRIER</sequence>
<dbReference type="NCBIfam" id="TIGR04076">
    <property type="entry name" value="TIGR04076 family protein"/>
    <property type="match status" value="1"/>
</dbReference>
<name>A0A328PDT1_9EURY</name>
<evidence type="ECO:0000313" key="2">
    <source>
        <dbReference type="Proteomes" id="UP000249782"/>
    </source>
</evidence>
<dbReference type="EMBL" id="QLOE01000003">
    <property type="protein sequence ID" value="RAO79351.1"/>
    <property type="molecule type" value="Genomic_DNA"/>
</dbReference>
<keyword evidence="2" id="KW-1185">Reference proteome</keyword>
<dbReference type="OrthoDB" id="96432at2157"/>
<evidence type="ECO:0000313" key="1">
    <source>
        <dbReference type="EMBL" id="RAO79351.1"/>
    </source>
</evidence>
<dbReference type="RefSeq" id="WP_112093639.1">
    <property type="nucleotide sequence ID" value="NZ_QLOE01000003.1"/>
</dbReference>
<dbReference type="AlphaFoldDB" id="A0A328PDT1"/>
<accession>A0A328PDT1</accession>
<comment type="caution">
    <text evidence="1">The sequence shown here is derived from an EMBL/GenBank/DDBJ whole genome shotgun (WGS) entry which is preliminary data.</text>
</comment>
<reference evidence="1 2" key="1">
    <citation type="submission" date="2018-06" db="EMBL/GenBank/DDBJ databases">
        <title>Draft genome sequence of hyperthermophilic methanogen Methanothermobacter tenebrarum sp. MCM-B 1447.</title>
        <authorList>
            <person name="Pore S.D."/>
            <person name="Dagar S."/>
            <person name="Dhakephalkar P.K."/>
        </authorList>
    </citation>
    <scope>NUCLEOTIDE SEQUENCE [LARGE SCALE GENOMIC DNA]</scope>
    <source>
        <strain evidence="1 2">MCM B 1447</strain>
    </source>
</reference>
<proteinExistence type="predicted"/>
<dbReference type="InterPro" id="IPR023811">
    <property type="entry name" value="CHP04076"/>
</dbReference>